<reference evidence="3" key="1">
    <citation type="journal article" date="2014" name="Int. J. Syst. Evol. Microbiol.">
        <title>Complete genome sequence of Corynebacterium casei LMG S-19264T (=DSM 44701T), isolated from a smear-ripened cheese.</title>
        <authorList>
            <consortium name="US DOE Joint Genome Institute (JGI-PGF)"/>
            <person name="Walter F."/>
            <person name="Albersmeier A."/>
            <person name="Kalinowski J."/>
            <person name="Ruckert C."/>
        </authorList>
    </citation>
    <scope>NUCLEOTIDE SEQUENCE</scope>
    <source>
        <strain evidence="3">KCTC 23430</strain>
    </source>
</reference>
<keyword evidence="2" id="KW-0812">Transmembrane</keyword>
<proteinExistence type="predicted"/>
<organism evidence="3 4">
    <name type="scientific">Parahalioglobus pacificus</name>
    <dbReference type="NCBI Taxonomy" id="930806"/>
    <lineage>
        <taxon>Bacteria</taxon>
        <taxon>Pseudomonadati</taxon>
        <taxon>Pseudomonadota</taxon>
        <taxon>Gammaproteobacteria</taxon>
        <taxon>Cellvibrionales</taxon>
        <taxon>Halieaceae</taxon>
        <taxon>Parahalioglobus</taxon>
    </lineage>
</organism>
<dbReference type="EMBL" id="BMYM01000001">
    <property type="protein sequence ID" value="GHD30036.1"/>
    <property type="molecule type" value="Genomic_DNA"/>
</dbReference>
<dbReference type="AlphaFoldDB" id="A0A919CK48"/>
<keyword evidence="2" id="KW-0472">Membrane</keyword>
<evidence type="ECO:0000313" key="3">
    <source>
        <dbReference type="EMBL" id="GHD30036.1"/>
    </source>
</evidence>
<evidence type="ECO:0000256" key="2">
    <source>
        <dbReference type="SAM" id="Phobius"/>
    </source>
</evidence>
<reference evidence="3" key="2">
    <citation type="submission" date="2020-09" db="EMBL/GenBank/DDBJ databases">
        <authorList>
            <person name="Sun Q."/>
            <person name="Kim S."/>
        </authorList>
    </citation>
    <scope>NUCLEOTIDE SEQUENCE</scope>
    <source>
        <strain evidence="3">KCTC 23430</strain>
    </source>
</reference>
<feature type="region of interest" description="Disordered" evidence="1">
    <location>
        <begin position="124"/>
        <end position="146"/>
    </location>
</feature>
<dbReference type="Proteomes" id="UP000644693">
    <property type="component" value="Unassembled WGS sequence"/>
</dbReference>
<sequence>MQKLIKSLIAGVVTLLLGFILITFMGHFASNSVKKMGDRLVDNNQARQAAAKEQAELKNAAKHAEQQRVSQGQALWRHYEQQRRKAFDENYSLPEGCQAPQSDRQFNECVNHKMRAKKEFFAAYQPPPSGAIPPHAATSLRHGDGS</sequence>
<accession>A0A919CK48</accession>
<name>A0A919CK48_9GAMM</name>
<gene>
    <name evidence="3" type="ORF">GCM10007053_11380</name>
</gene>
<keyword evidence="4" id="KW-1185">Reference proteome</keyword>
<feature type="transmembrane region" description="Helical" evidence="2">
    <location>
        <begin position="7"/>
        <end position="29"/>
    </location>
</feature>
<protein>
    <submittedName>
        <fullName evidence="3">Uncharacterized protein</fullName>
    </submittedName>
</protein>
<comment type="caution">
    <text evidence="3">The sequence shown here is derived from an EMBL/GenBank/DDBJ whole genome shotgun (WGS) entry which is preliminary data.</text>
</comment>
<evidence type="ECO:0000256" key="1">
    <source>
        <dbReference type="SAM" id="MobiDB-lite"/>
    </source>
</evidence>
<dbReference type="RefSeq" id="WP_189475980.1">
    <property type="nucleotide sequence ID" value="NZ_BMYM01000001.1"/>
</dbReference>
<evidence type="ECO:0000313" key="4">
    <source>
        <dbReference type="Proteomes" id="UP000644693"/>
    </source>
</evidence>
<keyword evidence="2" id="KW-1133">Transmembrane helix</keyword>